<sequence length="130" mass="15490">MVLTKLSVIFVICALWFHVECMVVKFERARVVYLDDDYMFNTTVFVRRYSRKTPHYLHIIANTRHLWNNNITVDIIFDQFLHNEYRPSFVELHHKFCDFIHGEPWVGGMLKMFGLTCPLNPVSSNTTVEY</sequence>
<dbReference type="OrthoDB" id="7116894at2759"/>
<evidence type="ECO:0000313" key="4">
    <source>
        <dbReference type="Proteomes" id="UP000494106"/>
    </source>
</evidence>
<dbReference type="EMBL" id="CADEBC010000483">
    <property type="protein sequence ID" value="CAB3234749.1"/>
    <property type="molecule type" value="Genomic_DNA"/>
</dbReference>
<evidence type="ECO:0008006" key="6">
    <source>
        <dbReference type="Google" id="ProtNLM"/>
    </source>
</evidence>
<keyword evidence="4" id="KW-1185">Reference proteome</keyword>
<comment type="caution">
    <text evidence="3">The sequence shown here is derived from an EMBL/GenBank/DDBJ whole genome shotgun (WGS) entry which is preliminary data.</text>
</comment>
<protein>
    <recommendedName>
        <fullName evidence="6">Vomeronasal type 2 receptor</fullName>
    </recommendedName>
</protein>
<evidence type="ECO:0000313" key="2">
    <source>
        <dbReference type="EMBL" id="CAB3234749.1"/>
    </source>
</evidence>
<keyword evidence="1" id="KW-0732">Signal</keyword>
<gene>
    <name evidence="3" type="ORF">APLA_LOCUS13889</name>
    <name evidence="2" type="ORF">APLA_LOCUS5771</name>
</gene>
<proteinExistence type="predicted"/>
<dbReference type="EMBL" id="CADEBD010000364">
    <property type="protein sequence ID" value="CAB3252039.1"/>
    <property type="molecule type" value="Genomic_DNA"/>
</dbReference>
<dbReference type="Proteomes" id="UP000494256">
    <property type="component" value="Unassembled WGS sequence"/>
</dbReference>
<reference evidence="4 5" key="1">
    <citation type="submission" date="2020-04" db="EMBL/GenBank/DDBJ databases">
        <authorList>
            <person name="Wallbank WR R."/>
            <person name="Pardo Diaz C."/>
            <person name="Kozak K."/>
            <person name="Martin S."/>
            <person name="Jiggins C."/>
            <person name="Moest M."/>
            <person name="Warren A I."/>
            <person name="Byers J.R.P. K."/>
            <person name="Montejo-Kovacevich G."/>
            <person name="Yen C E."/>
        </authorList>
    </citation>
    <scope>NUCLEOTIDE SEQUENCE [LARGE SCALE GENOMIC DNA]</scope>
</reference>
<name>A0A8S1APL8_ARCPL</name>
<feature type="chain" id="PRO_5036273118" description="Vomeronasal type 2 receptor" evidence="1">
    <location>
        <begin position="22"/>
        <end position="130"/>
    </location>
</feature>
<evidence type="ECO:0000256" key="1">
    <source>
        <dbReference type="SAM" id="SignalP"/>
    </source>
</evidence>
<organism evidence="3 5">
    <name type="scientific">Arctia plantaginis</name>
    <name type="common">Wood tiger moth</name>
    <name type="synonym">Phalaena plantaginis</name>
    <dbReference type="NCBI Taxonomy" id="874455"/>
    <lineage>
        <taxon>Eukaryota</taxon>
        <taxon>Metazoa</taxon>
        <taxon>Ecdysozoa</taxon>
        <taxon>Arthropoda</taxon>
        <taxon>Hexapoda</taxon>
        <taxon>Insecta</taxon>
        <taxon>Pterygota</taxon>
        <taxon>Neoptera</taxon>
        <taxon>Endopterygota</taxon>
        <taxon>Lepidoptera</taxon>
        <taxon>Glossata</taxon>
        <taxon>Ditrysia</taxon>
        <taxon>Noctuoidea</taxon>
        <taxon>Erebidae</taxon>
        <taxon>Arctiinae</taxon>
        <taxon>Arctia</taxon>
    </lineage>
</organism>
<accession>A0A8S1APL8</accession>
<evidence type="ECO:0000313" key="5">
    <source>
        <dbReference type="Proteomes" id="UP000494256"/>
    </source>
</evidence>
<dbReference type="AlphaFoldDB" id="A0A8S1APL8"/>
<evidence type="ECO:0000313" key="3">
    <source>
        <dbReference type="EMBL" id="CAB3252039.1"/>
    </source>
</evidence>
<feature type="signal peptide" evidence="1">
    <location>
        <begin position="1"/>
        <end position="21"/>
    </location>
</feature>
<dbReference type="Proteomes" id="UP000494106">
    <property type="component" value="Unassembled WGS sequence"/>
</dbReference>